<keyword evidence="3" id="KW-1133">Transmembrane helix</keyword>
<dbReference type="Gene3D" id="1.10.530.10">
    <property type="match status" value="1"/>
</dbReference>
<dbReference type="RefSeq" id="WP_173747184.1">
    <property type="nucleotide sequence ID" value="NZ_JAAITA010000001.1"/>
</dbReference>
<evidence type="ECO:0000256" key="3">
    <source>
        <dbReference type="SAM" id="Phobius"/>
    </source>
</evidence>
<accession>A0ABX2I318</accession>
<protein>
    <recommendedName>
        <fullName evidence="5">Mannosyl-glycoprotein endo-beta-N-acetylglucosamidase-like domain-containing protein</fullName>
    </recommendedName>
</protein>
<comment type="caution">
    <text evidence="6">The sequence shown here is derived from an EMBL/GenBank/DDBJ whole genome shotgun (WGS) entry which is preliminary data.</text>
</comment>
<feature type="region of interest" description="Disordered" evidence="2">
    <location>
        <begin position="681"/>
        <end position="759"/>
    </location>
</feature>
<dbReference type="Pfam" id="PF01832">
    <property type="entry name" value="Glucosaminidase"/>
    <property type="match status" value="1"/>
</dbReference>
<evidence type="ECO:0000256" key="2">
    <source>
        <dbReference type="SAM" id="MobiDB-lite"/>
    </source>
</evidence>
<evidence type="ECO:0000256" key="1">
    <source>
        <dbReference type="ARBA" id="ARBA00022801"/>
    </source>
</evidence>
<feature type="transmembrane region" description="Helical" evidence="3">
    <location>
        <begin position="759"/>
        <end position="778"/>
    </location>
</feature>
<feature type="domain" description="Mannosyl-glycoprotein endo-beta-N-acetylglucosamidase-like" evidence="5">
    <location>
        <begin position="254"/>
        <end position="391"/>
    </location>
</feature>
<keyword evidence="1" id="KW-0378">Hydrolase</keyword>
<organism evidence="6 7">
    <name type="scientific">Blautia hansenii</name>
    <name type="common">Ruminococcus hansenii</name>
    <dbReference type="NCBI Taxonomy" id="1322"/>
    <lineage>
        <taxon>Bacteria</taxon>
        <taxon>Bacillati</taxon>
        <taxon>Bacillota</taxon>
        <taxon>Clostridia</taxon>
        <taxon>Lachnospirales</taxon>
        <taxon>Lachnospiraceae</taxon>
        <taxon>Blautia</taxon>
    </lineage>
</organism>
<keyword evidence="3" id="KW-0812">Transmembrane</keyword>
<reference evidence="6 7" key="1">
    <citation type="journal article" date="2020" name="Cell Host Microbe">
        <title>Functional and Genomic Variation between Human-Derived Isolates of Lachnospiraceae Reveals Inter- and Intra-Species Diversity.</title>
        <authorList>
            <person name="Sorbara M.T."/>
            <person name="Littmann E.R."/>
            <person name="Fontana E."/>
            <person name="Moody T.U."/>
            <person name="Kohout C.E."/>
            <person name="Gjonbalaj M."/>
            <person name="Eaton V."/>
            <person name="Seok R."/>
            <person name="Leiner I.M."/>
            <person name="Pamer E.G."/>
        </authorList>
    </citation>
    <scope>NUCLEOTIDE SEQUENCE [LARGE SCALE GENOMIC DNA]</scope>
    <source>
        <strain evidence="6 7">MSK.15.26</strain>
    </source>
</reference>
<evidence type="ECO:0000313" key="7">
    <source>
        <dbReference type="Proteomes" id="UP000822142"/>
    </source>
</evidence>
<dbReference type="SMART" id="SM00047">
    <property type="entry name" value="LYZ2"/>
    <property type="match status" value="1"/>
</dbReference>
<dbReference type="Gene3D" id="2.60.40.3630">
    <property type="match status" value="1"/>
</dbReference>
<dbReference type="Proteomes" id="UP000822142">
    <property type="component" value="Unassembled WGS sequence"/>
</dbReference>
<dbReference type="EMBL" id="JAAITA010000001">
    <property type="protein sequence ID" value="NSJ84705.1"/>
    <property type="molecule type" value="Genomic_DNA"/>
</dbReference>
<feature type="chain" id="PRO_5045579226" description="Mannosyl-glycoprotein endo-beta-N-acetylglucosamidase-like domain-containing protein" evidence="4">
    <location>
        <begin position="30"/>
        <end position="787"/>
    </location>
</feature>
<keyword evidence="4" id="KW-0732">Signal</keyword>
<sequence>MRKRKLLAFGLAFCLGLSGVWNFSKPVFAAEAQSESQVQSENTSGEDHITSMDEEGNIKDADSSAKLIENPAGPNKSRSGEPQVVNFRTKNNAITEFIEQETAKQGYTNGAYGADAVYLGSANGKYKFMLSGVVGWVKAEEVQVVNLSQAKAVSCYEVKDGKLMHHIVQDMTTPGYATSLNNGPAPSYLTPGTIYYSYDGHYFYTDYGVMAADYRQNQRTQSVNPQEPYYNYFQYLPMRSQSGYTGEEINGALDKLVNANSKMKNTGETFVKNQNTYGVHALLMTGIAANESNWGKSSISQKKNNLFGLNATDAAPGANANQYSSVEACIEDFANGWMSRGYLYPGDYRYQGGFLGNKASGLNVKYASDPYWGEKAANIAWRLDSTLGSKDAGAYTLAAKEIIPDTHISVNVRKEQNVSSTLLYKTGKAANYVVLVRNEEPSEGFYEIQSDAVLDSSRSTVVKDSGKYDFEGMYGYMSSDYLTVVSRGKNTQEQAPDTDETIPPEKQLESIAIANAPSKVSYIEGESFDGAGMQVLAKWSDGTESDVTGEVTWMQEALNSSYTEMTVQYTWQGVTKEAVQPITVAAKAVEEESLSLAVTPGTAELKPGESQQFGVEMKKTADTVPELKWEVLGSKSQQTVIDSSGLLTLGQDETAEKMIVRLSWGEGSDKVSDAMVTLVKEPEQENQQQESTGQETTSQSESNPSATDQTPEAAETDTKEEEYIAGQQVNGQKAAGTKSGETSDKQKNTSVKTGDASKGPLWITILSISGFLAAGMGYRKGHIKDRK</sequence>
<evidence type="ECO:0000259" key="5">
    <source>
        <dbReference type="SMART" id="SM00047"/>
    </source>
</evidence>
<gene>
    <name evidence="6" type="ORF">G5A70_00590</name>
</gene>
<dbReference type="InterPro" id="IPR002901">
    <property type="entry name" value="MGlyc_endo_b_GlcNAc-like_dom"/>
</dbReference>
<dbReference type="InterPro" id="IPR051056">
    <property type="entry name" value="Glycosyl_Hydrolase_73"/>
</dbReference>
<dbReference type="PANTHER" id="PTHR33308">
    <property type="entry name" value="PEPTIDOGLYCAN HYDROLASE FLGJ"/>
    <property type="match status" value="1"/>
</dbReference>
<name>A0ABX2I318_BLAHA</name>
<feature type="compositionally biased region" description="Low complexity" evidence="2">
    <location>
        <begin position="685"/>
        <end position="702"/>
    </location>
</feature>
<keyword evidence="3" id="KW-0472">Membrane</keyword>
<evidence type="ECO:0000256" key="4">
    <source>
        <dbReference type="SAM" id="SignalP"/>
    </source>
</evidence>
<keyword evidence="7" id="KW-1185">Reference proteome</keyword>
<evidence type="ECO:0000313" key="6">
    <source>
        <dbReference type="EMBL" id="NSJ84705.1"/>
    </source>
</evidence>
<proteinExistence type="predicted"/>
<dbReference type="PANTHER" id="PTHR33308:SF9">
    <property type="entry name" value="PEPTIDOGLYCAN HYDROLASE FLGJ"/>
    <property type="match status" value="1"/>
</dbReference>
<feature type="signal peptide" evidence="4">
    <location>
        <begin position="1"/>
        <end position="29"/>
    </location>
</feature>